<gene>
    <name evidence="2" type="ORF">GLS40_11560</name>
</gene>
<dbReference type="PANTHER" id="PTHR30006">
    <property type="entry name" value="THIAMINE-BINDING PERIPLASMIC PROTEIN-RELATED"/>
    <property type="match status" value="1"/>
</dbReference>
<comment type="caution">
    <text evidence="2">The sequence shown here is derived from an EMBL/GenBank/DDBJ whole genome shotgun (WGS) entry which is preliminary data.</text>
</comment>
<sequence>MTNRFTMTRRGMIGSTAALLASPYIVRPVRAQAAGEVIQCNFGGGVAESFQAAYGDLFTEATGIPFRIVEVPSTETALISNRDAPIYNSSYHSYSGGMKLAKMGVTEPLAIADYPVLQNVPDHLLPKIDDDHVAGMPIQFIFYGLAYNSQFGSKEDFASWQALADPKWAGQVTVTRPVYASLYDVPWYSKMLTGDQKNLDAGIEHYTKVSQNALTAYTSMAQNQQLLQRGDAVACAYYSSRIWDTKASGADWLDVVIPEEGALMIPYVFVLPKDGPYMEAAKEFLKFAGTAAPQEAGLLRSGTLPMNTTAKVDDDILMDRFGYTKDEIIAKTFNPDWAYIEETREDLIKRIESALG</sequence>
<keyword evidence="3" id="KW-1185">Reference proteome</keyword>
<dbReference type="Pfam" id="PF13416">
    <property type="entry name" value="SBP_bac_8"/>
    <property type="match status" value="1"/>
</dbReference>
<dbReference type="SUPFAM" id="SSF53850">
    <property type="entry name" value="Periplasmic binding protein-like II"/>
    <property type="match status" value="1"/>
</dbReference>
<evidence type="ECO:0000256" key="1">
    <source>
        <dbReference type="ARBA" id="ARBA00022729"/>
    </source>
</evidence>
<dbReference type="Proteomes" id="UP000443843">
    <property type="component" value="Unassembled WGS sequence"/>
</dbReference>
<evidence type="ECO:0000313" key="3">
    <source>
        <dbReference type="Proteomes" id="UP000443843"/>
    </source>
</evidence>
<dbReference type="EMBL" id="WNXQ01000006">
    <property type="protein sequence ID" value="MWB78665.1"/>
    <property type="molecule type" value="Genomic_DNA"/>
</dbReference>
<organism evidence="2 3">
    <name type="scientific">Pseudooceanicola pacificus</name>
    <dbReference type="NCBI Taxonomy" id="2676438"/>
    <lineage>
        <taxon>Bacteria</taxon>
        <taxon>Pseudomonadati</taxon>
        <taxon>Pseudomonadota</taxon>
        <taxon>Alphaproteobacteria</taxon>
        <taxon>Rhodobacterales</taxon>
        <taxon>Paracoccaceae</taxon>
        <taxon>Pseudooceanicola</taxon>
    </lineage>
</organism>
<dbReference type="Gene3D" id="3.40.190.10">
    <property type="entry name" value="Periplasmic binding protein-like II"/>
    <property type="match status" value="2"/>
</dbReference>
<accession>A0A844W6H5</accession>
<dbReference type="GO" id="GO:0030976">
    <property type="term" value="F:thiamine pyrophosphate binding"/>
    <property type="evidence" value="ECO:0007669"/>
    <property type="project" value="TreeGrafter"/>
</dbReference>
<proteinExistence type="predicted"/>
<dbReference type="PROSITE" id="PS51318">
    <property type="entry name" value="TAT"/>
    <property type="match status" value="1"/>
</dbReference>
<reference evidence="2 3" key="1">
    <citation type="submission" date="2019-11" db="EMBL/GenBank/DDBJ databases">
        <title>Pseudooceanicola pacifica sp. nov., isolated from deep-sea sediment of the Pacific Ocean.</title>
        <authorList>
            <person name="Lyu L."/>
        </authorList>
    </citation>
    <scope>NUCLEOTIDE SEQUENCE [LARGE SCALE GENOMIC DNA]</scope>
    <source>
        <strain evidence="2 3">216_PA32_1</strain>
    </source>
</reference>
<name>A0A844W6H5_9RHOB</name>
<dbReference type="GO" id="GO:0030288">
    <property type="term" value="C:outer membrane-bounded periplasmic space"/>
    <property type="evidence" value="ECO:0007669"/>
    <property type="project" value="TreeGrafter"/>
</dbReference>
<dbReference type="GO" id="GO:0015888">
    <property type="term" value="P:thiamine transport"/>
    <property type="evidence" value="ECO:0007669"/>
    <property type="project" value="TreeGrafter"/>
</dbReference>
<dbReference type="AlphaFoldDB" id="A0A844W6H5"/>
<evidence type="ECO:0000313" key="2">
    <source>
        <dbReference type="EMBL" id="MWB78665.1"/>
    </source>
</evidence>
<dbReference type="InterPro" id="IPR006059">
    <property type="entry name" value="SBP"/>
</dbReference>
<dbReference type="InterPro" id="IPR006311">
    <property type="entry name" value="TAT_signal"/>
</dbReference>
<dbReference type="RefSeq" id="WP_160382884.1">
    <property type="nucleotide sequence ID" value="NZ_WNXQ01000006.1"/>
</dbReference>
<keyword evidence="1" id="KW-0732">Signal</keyword>
<protein>
    <submittedName>
        <fullName evidence="2">Extracellular solute-binding protein</fullName>
    </submittedName>
</protein>
<dbReference type="PANTHER" id="PTHR30006:SF2">
    <property type="entry name" value="ABC TRANSPORTER SUBSTRATE-BINDING PROTEIN"/>
    <property type="match status" value="1"/>
</dbReference>
<dbReference type="GO" id="GO:0030975">
    <property type="term" value="F:thiamine binding"/>
    <property type="evidence" value="ECO:0007669"/>
    <property type="project" value="TreeGrafter"/>
</dbReference>